<gene>
    <name evidence="2" type="ORF">HK105_200782</name>
</gene>
<name>A0ABR4NK04_9FUNG</name>
<dbReference type="EMBL" id="JADGIZ020000002">
    <property type="protein sequence ID" value="KAL2919865.1"/>
    <property type="molecule type" value="Genomic_DNA"/>
</dbReference>
<feature type="region of interest" description="Disordered" evidence="1">
    <location>
        <begin position="1"/>
        <end position="36"/>
    </location>
</feature>
<feature type="compositionally biased region" description="Basic and acidic residues" evidence="1">
    <location>
        <begin position="12"/>
        <end position="36"/>
    </location>
</feature>
<evidence type="ECO:0000313" key="3">
    <source>
        <dbReference type="Proteomes" id="UP001527925"/>
    </source>
</evidence>
<dbReference type="Proteomes" id="UP001527925">
    <property type="component" value="Unassembled WGS sequence"/>
</dbReference>
<comment type="caution">
    <text evidence="2">The sequence shown here is derived from an EMBL/GenBank/DDBJ whole genome shotgun (WGS) entry which is preliminary data.</text>
</comment>
<proteinExistence type="predicted"/>
<reference evidence="2 3" key="1">
    <citation type="submission" date="2023-09" db="EMBL/GenBank/DDBJ databases">
        <title>Pangenome analysis of Batrachochytrium dendrobatidis and related Chytrids.</title>
        <authorList>
            <person name="Yacoub M.N."/>
            <person name="Stajich J.E."/>
            <person name="James T.Y."/>
        </authorList>
    </citation>
    <scope>NUCLEOTIDE SEQUENCE [LARGE SCALE GENOMIC DNA]</scope>
    <source>
        <strain evidence="2 3">JEL0888</strain>
    </source>
</reference>
<dbReference type="Gene3D" id="6.10.140.1230">
    <property type="match status" value="1"/>
</dbReference>
<protein>
    <submittedName>
        <fullName evidence="2">Uncharacterized protein</fullName>
    </submittedName>
</protein>
<accession>A0ABR4NK04</accession>
<evidence type="ECO:0000313" key="2">
    <source>
        <dbReference type="EMBL" id="KAL2919865.1"/>
    </source>
</evidence>
<keyword evidence="3" id="KW-1185">Reference proteome</keyword>
<organism evidence="2 3">
    <name type="scientific">Polyrhizophydium stewartii</name>
    <dbReference type="NCBI Taxonomy" id="2732419"/>
    <lineage>
        <taxon>Eukaryota</taxon>
        <taxon>Fungi</taxon>
        <taxon>Fungi incertae sedis</taxon>
        <taxon>Chytridiomycota</taxon>
        <taxon>Chytridiomycota incertae sedis</taxon>
        <taxon>Chytridiomycetes</taxon>
        <taxon>Rhizophydiales</taxon>
        <taxon>Rhizophydiales incertae sedis</taxon>
        <taxon>Polyrhizophydium</taxon>
    </lineage>
</organism>
<sequence length="104" mass="12412">MFAPSLISPSLHRREERIKTARRDTQRTMRELRRDRADLERRERELMAQLRTLVKRGEYNKANLLARQIAMYRNLSDKNFERSVSIQTEIQASLPESLIAELRD</sequence>
<evidence type="ECO:0000256" key="1">
    <source>
        <dbReference type="SAM" id="MobiDB-lite"/>
    </source>
</evidence>